<organism evidence="1 2">
    <name type="scientific">Leptobrachium leishanense</name>
    <name type="common">Leishan spiny toad</name>
    <dbReference type="NCBI Taxonomy" id="445787"/>
    <lineage>
        <taxon>Eukaryota</taxon>
        <taxon>Metazoa</taxon>
        <taxon>Chordata</taxon>
        <taxon>Craniata</taxon>
        <taxon>Vertebrata</taxon>
        <taxon>Euteleostomi</taxon>
        <taxon>Amphibia</taxon>
        <taxon>Batrachia</taxon>
        <taxon>Anura</taxon>
        <taxon>Pelobatoidea</taxon>
        <taxon>Megophryidae</taxon>
        <taxon>Leptobrachium</taxon>
    </lineage>
</organism>
<accession>A0A8C5R0W2</accession>
<dbReference type="PANTHER" id="PTHR28617">
    <property type="entry name" value="CILIA- AND FLAGELLA-ASSOCIATED PROTEIN 77"/>
    <property type="match status" value="1"/>
</dbReference>
<reference evidence="1" key="2">
    <citation type="submission" date="2025-09" db="UniProtKB">
        <authorList>
            <consortium name="Ensembl"/>
        </authorList>
    </citation>
    <scope>IDENTIFICATION</scope>
</reference>
<dbReference type="GeneTree" id="ENSGT00940000172576"/>
<sequence>MRAEVTWEEVKVQSVSNFGAQEVLARCYGNGGTQSLRFTVHFRFVTEAELGKIKRRCYSLPGPDFTYGLNSFLREGGVATAIGQWHTLVPKATVQRKLQPHYIALNREAVKSGLVTAAEHQVYRNTHQIWRPVNEGRLSHPTRPFPPGTTFGISTRPSTPIYDLLENKYQHLWIEQQRWASEQLRLKSKEKIKKSKMQDTRTTILRRYQPPADPAPLWQLPRFQKFRGHFVVKGLTCLGPHLDTFPSQEAREKAYKAHYSDGITRRGQHGQGIYNVS</sequence>
<dbReference type="Ensembl" id="ENSLLET00000047230.1">
    <property type="protein sequence ID" value="ENSLLEP00000045414.1"/>
    <property type="gene ID" value="ENSLLEG00000028788.1"/>
</dbReference>
<dbReference type="PANTHER" id="PTHR28617:SF1">
    <property type="entry name" value="CILIA- AND FLAGELLA-ASSOCIATED PROTEIN 77"/>
    <property type="match status" value="1"/>
</dbReference>
<dbReference type="Proteomes" id="UP000694569">
    <property type="component" value="Unplaced"/>
</dbReference>
<dbReference type="InterPro" id="IPR029147">
    <property type="entry name" value="CFAP77"/>
</dbReference>
<evidence type="ECO:0000313" key="1">
    <source>
        <dbReference type="Ensembl" id="ENSLLEP00000045414.1"/>
    </source>
</evidence>
<dbReference type="Pfam" id="PF14825">
    <property type="entry name" value="CFAP77"/>
    <property type="match status" value="1"/>
</dbReference>
<name>A0A8C5R0W2_9ANUR</name>
<evidence type="ECO:0000313" key="2">
    <source>
        <dbReference type="Proteomes" id="UP000694569"/>
    </source>
</evidence>
<keyword evidence="2" id="KW-1185">Reference proteome</keyword>
<proteinExistence type="predicted"/>
<dbReference type="AlphaFoldDB" id="A0A8C5R0W2"/>
<reference evidence="1" key="1">
    <citation type="submission" date="2025-08" db="UniProtKB">
        <authorList>
            <consortium name="Ensembl"/>
        </authorList>
    </citation>
    <scope>IDENTIFICATION</scope>
</reference>
<protein>
    <submittedName>
        <fullName evidence="1">Uncharacterized protein</fullName>
    </submittedName>
</protein>